<dbReference type="SUPFAM" id="SSF56425">
    <property type="entry name" value="Succinate dehydrogenase/fumarate reductase flavoprotein, catalytic domain"/>
    <property type="match status" value="1"/>
</dbReference>
<keyword evidence="3" id="KW-0274">FAD</keyword>
<proteinExistence type="predicted"/>
<accession>A0ABV1JDL2</accession>
<dbReference type="InterPro" id="IPR036188">
    <property type="entry name" value="FAD/NAD-bd_sf"/>
</dbReference>
<evidence type="ECO:0000256" key="1">
    <source>
        <dbReference type="ARBA" id="ARBA00001974"/>
    </source>
</evidence>
<sequence length="551" mass="58754">MGGSNRSGVTRRDLFKIGGIAAAGVMGASALSACSPSTGPTGSDGATSAAESTTTAAGHTRSGLPSFLQTPAPITDIAETKDFDVVVVGAGAAGVPAALSAAEAGAKVALIQKEATAISQGNTGSGVDLSKSDPADVQNLVSVLIEEGQHRTKRELLELWAQHGGEAVKWVIERSAESGGPIVDQGSQQQAATIAKNGWTMEFVTSFAGPKPLTAGDAMRALAETAEKEGVEIFYSTPAEQLVKDGEAVTGVIAKGANGYIQFNAKKGVIIATGDYQNDEEMSSYYLPDLANFTRKQMNKTGDGHKMIIWAGGAMEHINHTKMLHDFDAGPASMCDMPFLAVKNDGTRFVNEVVEMSLLNNYLRSEEDQGWYSQVFDANYMTQAADWPGKLYSPEELALYMPEEDVESRDGVFKDLIRTFKADTLEELAEKLEITDTAAFVKTIERYNELVAAGADEDFGKPSQYLQPIDTPPFYGIHRWLRVSALCSGVQVDENHQCLTPEGSAIEGLYAIGNCSGEFYGGVDYPMTIPGLSLGRCYTEGYLVGRAVAEL</sequence>
<dbReference type="SUPFAM" id="SSF51905">
    <property type="entry name" value="FAD/NAD(P)-binding domain"/>
    <property type="match status" value="1"/>
</dbReference>
<feature type="region of interest" description="Disordered" evidence="5">
    <location>
        <begin position="35"/>
        <end position="67"/>
    </location>
</feature>
<keyword evidence="2" id="KW-0285">Flavoprotein</keyword>
<dbReference type="PRINTS" id="PR00368">
    <property type="entry name" value="FADPNR"/>
</dbReference>
<evidence type="ECO:0000313" key="8">
    <source>
        <dbReference type="Proteomes" id="UP001487305"/>
    </source>
</evidence>
<organism evidence="7 8">
    <name type="scientific">Raoultibacter massiliensis</name>
    <dbReference type="NCBI Taxonomy" id="1852371"/>
    <lineage>
        <taxon>Bacteria</taxon>
        <taxon>Bacillati</taxon>
        <taxon>Actinomycetota</taxon>
        <taxon>Coriobacteriia</taxon>
        <taxon>Eggerthellales</taxon>
        <taxon>Eggerthellaceae</taxon>
        <taxon>Raoultibacter</taxon>
    </lineage>
</organism>
<dbReference type="PANTHER" id="PTHR43400">
    <property type="entry name" value="FUMARATE REDUCTASE"/>
    <property type="match status" value="1"/>
</dbReference>
<comment type="caution">
    <text evidence="7">The sequence shown here is derived from an EMBL/GenBank/DDBJ whole genome shotgun (WGS) entry which is preliminary data.</text>
</comment>
<evidence type="ECO:0000256" key="2">
    <source>
        <dbReference type="ARBA" id="ARBA00022630"/>
    </source>
</evidence>
<dbReference type="InterPro" id="IPR006311">
    <property type="entry name" value="TAT_signal"/>
</dbReference>
<name>A0ABV1JDL2_9ACTN</name>
<dbReference type="InterPro" id="IPR027477">
    <property type="entry name" value="Succ_DH/fumarate_Rdtase_cat_sf"/>
</dbReference>
<dbReference type="EMBL" id="JBBNOP010000005">
    <property type="protein sequence ID" value="MEQ3362772.1"/>
    <property type="molecule type" value="Genomic_DNA"/>
</dbReference>
<dbReference type="InterPro" id="IPR003953">
    <property type="entry name" value="FAD-dep_OxRdtase_2_FAD-bd"/>
</dbReference>
<dbReference type="PROSITE" id="PS51257">
    <property type="entry name" value="PROKAR_LIPOPROTEIN"/>
    <property type="match status" value="1"/>
</dbReference>
<evidence type="ECO:0000313" key="7">
    <source>
        <dbReference type="EMBL" id="MEQ3362772.1"/>
    </source>
</evidence>
<reference evidence="7 8" key="1">
    <citation type="submission" date="2024-04" db="EMBL/GenBank/DDBJ databases">
        <title>Human intestinal bacterial collection.</title>
        <authorList>
            <person name="Pauvert C."/>
            <person name="Hitch T.C.A."/>
            <person name="Clavel T."/>
        </authorList>
    </citation>
    <scope>NUCLEOTIDE SEQUENCE [LARGE SCALE GENOMIC DNA]</scope>
    <source>
        <strain evidence="7 8">CLA-KB-H42</strain>
    </source>
</reference>
<gene>
    <name evidence="7" type="ORF">AAA083_07270</name>
</gene>
<feature type="compositionally biased region" description="Low complexity" evidence="5">
    <location>
        <begin position="41"/>
        <end position="58"/>
    </location>
</feature>
<evidence type="ECO:0000256" key="5">
    <source>
        <dbReference type="SAM" id="MobiDB-lite"/>
    </source>
</evidence>
<dbReference type="Pfam" id="PF00890">
    <property type="entry name" value="FAD_binding_2"/>
    <property type="match status" value="1"/>
</dbReference>
<dbReference type="Gene3D" id="3.50.50.60">
    <property type="entry name" value="FAD/NAD(P)-binding domain"/>
    <property type="match status" value="1"/>
</dbReference>
<evidence type="ECO:0000259" key="6">
    <source>
        <dbReference type="Pfam" id="PF00890"/>
    </source>
</evidence>
<evidence type="ECO:0000256" key="4">
    <source>
        <dbReference type="ARBA" id="ARBA00023002"/>
    </source>
</evidence>
<dbReference type="InterPro" id="IPR050315">
    <property type="entry name" value="FAD-oxidoreductase_2"/>
</dbReference>
<evidence type="ECO:0000256" key="3">
    <source>
        <dbReference type="ARBA" id="ARBA00022827"/>
    </source>
</evidence>
<comment type="cofactor">
    <cofactor evidence="1">
        <name>FAD</name>
        <dbReference type="ChEBI" id="CHEBI:57692"/>
    </cofactor>
</comment>
<protein>
    <submittedName>
        <fullName evidence="7">FAD-dependent oxidoreductase</fullName>
    </submittedName>
</protein>
<keyword evidence="4" id="KW-0560">Oxidoreductase</keyword>
<dbReference type="RefSeq" id="WP_102375020.1">
    <property type="nucleotide sequence ID" value="NZ_JBBNOP010000005.1"/>
</dbReference>
<dbReference type="Proteomes" id="UP001487305">
    <property type="component" value="Unassembled WGS sequence"/>
</dbReference>
<keyword evidence="8" id="KW-1185">Reference proteome</keyword>
<dbReference type="Gene3D" id="3.90.700.10">
    <property type="entry name" value="Succinate dehydrogenase/fumarate reductase flavoprotein, catalytic domain"/>
    <property type="match status" value="1"/>
</dbReference>
<dbReference type="PROSITE" id="PS51318">
    <property type="entry name" value="TAT"/>
    <property type="match status" value="1"/>
</dbReference>
<dbReference type="PANTHER" id="PTHR43400:SF7">
    <property type="entry name" value="FAD-DEPENDENT OXIDOREDUCTASE 2 FAD BINDING DOMAIN-CONTAINING PROTEIN"/>
    <property type="match status" value="1"/>
</dbReference>
<feature type="domain" description="FAD-dependent oxidoreductase 2 FAD-binding" evidence="6">
    <location>
        <begin position="84"/>
        <end position="523"/>
    </location>
</feature>
<dbReference type="PRINTS" id="PR00411">
    <property type="entry name" value="PNDRDTASEI"/>
</dbReference>